<feature type="region of interest" description="Disordered" evidence="1">
    <location>
        <begin position="752"/>
        <end position="785"/>
    </location>
</feature>
<organism evidence="2 3">
    <name type="scientific">Ephemerocybe angulata</name>
    <dbReference type="NCBI Taxonomy" id="980116"/>
    <lineage>
        <taxon>Eukaryota</taxon>
        <taxon>Fungi</taxon>
        <taxon>Dikarya</taxon>
        <taxon>Basidiomycota</taxon>
        <taxon>Agaricomycotina</taxon>
        <taxon>Agaricomycetes</taxon>
        <taxon>Agaricomycetidae</taxon>
        <taxon>Agaricales</taxon>
        <taxon>Agaricineae</taxon>
        <taxon>Psathyrellaceae</taxon>
        <taxon>Ephemerocybe</taxon>
    </lineage>
</organism>
<feature type="compositionally biased region" description="Low complexity" evidence="1">
    <location>
        <begin position="775"/>
        <end position="785"/>
    </location>
</feature>
<accession>A0A8H5CJ07</accession>
<reference evidence="2 3" key="1">
    <citation type="journal article" date="2020" name="ISME J.">
        <title>Uncovering the hidden diversity of litter-decomposition mechanisms in mushroom-forming fungi.</title>
        <authorList>
            <person name="Floudas D."/>
            <person name="Bentzer J."/>
            <person name="Ahren D."/>
            <person name="Johansson T."/>
            <person name="Persson P."/>
            <person name="Tunlid A."/>
        </authorList>
    </citation>
    <scope>NUCLEOTIDE SEQUENCE [LARGE SCALE GENOMIC DNA]</scope>
    <source>
        <strain evidence="2 3">CBS 175.51</strain>
    </source>
</reference>
<feature type="region of interest" description="Disordered" evidence="1">
    <location>
        <begin position="641"/>
        <end position="682"/>
    </location>
</feature>
<comment type="caution">
    <text evidence="2">The sequence shown here is derived from an EMBL/GenBank/DDBJ whole genome shotgun (WGS) entry which is preliminary data.</text>
</comment>
<dbReference type="Proteomes" id="UP000541558">
    <property type="component" value="Unassembled WGS sequence"/>
</dbReference>
<feature type="compositionally biased region" description="Low complexity" evidence="1">
    <location>
        <begin position="673"/>
        <end position="682"/>
    </location>
</feature>
<sequence length="785" mass="85939">MADYTYSYRSSAGLSYQDGPYPQASNLEPLHRSTTHNSSHHSHATSTHSWVQSNQHYPPPPPLDEYGVEDSISPAVTPRPLPQHPQTYRPGTLYTVNAVTEPLDDEEEEYMNIDPNVSGQYEFQQPHNITVPNRRLFVRSPEPVNQPAPPTKQQSFVGGFVRGLRRLPKRMMGYGVSNEKGRLFRRGTFGTEASGTTAGMTTGNTLPVYRSNPPTPTAGPSGVQYVQDLQMAFAPNNPIPEVVLSHPPEEQAVPASLLPGGALRRITPSFRVTPPSESVSQESHAQIFQSPQPQYAQVVHPDPTGSPTNAERTTVMVYAESADHHGMPIPEPAPQRNPARTPRVSGVPTRTPSVTIQTPMGHPPPPPPLPVLAPPPPIRDPAQVETDMVQSPATEHPLPTADYRKMSHFPGSPSRGTMFTRTTATSWYDPSYSTELTPMERFFKTLYNLPWVSHGRVTIDYRPGAGLEGKNKYKAMIKKPMSSWYKRFSRSSRNGNAELDLLSSGTMSIPDVTPRTSLGTSLLSSIPASPRSNRTGRRSANGHDSRPHKSGHSSGHRRHRHRNHRHRRRSMSTIEEPSVDRRTESPMLPAVYPYAYPPYPFTYPGYAAVPPNLPLTPGMPSGSPQTTPPQQMQMQVIAAPMPMHPPPSGHQHHSNRQGTKRGPRGPRHRSTRGQAAANNYPNGYAPYQTMAFPPPMYMAAQGSPTGSQGQGQAATPGVASGSAHLQQQQQQTPHLIHYVPMSMPMQVVPGAYNPTPDYFNNSTTTSIPSPPSSPTPKAASAAPAT</sequence>
<evidence type="ECO:0000256" key="1">
    <source>
        <dbReference type="SAM" id="MobiDB-lite"/>
    </source>
</evidence>
<name>A0A8H5CJ07_9AGAR</name>
<feature type="region of interest" description="Disordered" evidence="1">
    <location>
        <begin position="505"/>
        <end position="582"/>
    </location>
</feature>
<gene>
    <name evidence="2" type="ORF">D9611_001452</name>
</gene>
<feature type="region of interest" description="Disordered" evidence="1">
    <location>
        <begin position="324"/>
        <end position="352"/>
    </location>
</feature>
<evidence type="ECO:0000313" key="3">
    <source>
        <dbReference type="Proteomes" id="UP000541558"/>
    </source>
</evidence>
<dbReference type="AlphaFoldDB" id="A0A8H5CJ07"/>
<feature type="region of interest" description="Disordered" evidence="1">
    <location>
        <begin position="1"/>
        <end position="92"/>
    </location>
</feature>
<feature type="compositionally biased region" description="Low complexity" evidence="1">
    <location>
        <begin position="700"/>
        <end position="717"/>
    </location>
</feature>
<feature type="compositionally biased region" description="Basic residues" evidence="1">
    <location>
        <begin position="548"/>
        <end position="570"/>
    </location>
</feature>
<protein>
    <submittedName>
        <fullName evidence="2">Uncharacterized protein</fullName>
    </submittedName>
</protein>
<proteinExistence type="predicted"/>
<feature type="compositionally biased region" description="Polar residues" evidence="1">
    <location>
        <begin position="514"/>
        <end position="533"/>
    </location>
</feature>
<dbReference type="EMBL" id="JAACJK010000001">
    <property type="protein sequence ID" value="KAF5341881.1"/>
    <property type="molecule type" value="Genomic_DNA"/>
</dbReference>
<evidence type="ECO:0000313" key="2">
    <source>
        <dbReference type="EMBL" id="KAF5341881.1"/>
    </source>
</evidence>
<dbReference type="OrthoDB" id="3058472at2759"/>
<keyword evidence="3" id="KW-1185">Reference proteome</keyword>
<feature type="compositionally biased region" description="Basic residues" evidence="1">
    <location>
        <begin position="650"/>
        <end position="671"/>
    </location>
</feature>
<feature type="region of interest" description="Disordered" evidence="1">
    <location>
        <begin position="700"/>
        <end position="719"/>
    </location>
</feature>